<dbReference type="AlphaFoldDB" id="A0A975F7Q9"/>
<dbReference type="NCBIfam" id="TIGR00287">
    <property type="entry name" value="cas1"/>
    <property type="match status" value="1"/>
</dbReference>
<keyword evidence="5 9" id="KW-0460">Magnesium</keyword>
<protein>
    <recommendedName>
        <fullName evidence="9">CRISPR-associated endonuclease Cas1</fullName>
        <ecNumber evidence="9">3.1.-.-</ecNumber>
    </recommendedName>
</protein>
<comment type="subunit">
    <text evidence="9">Homodimer, forms a heterotetramer with a Cas2 homodimer.</text>
</comment>
<evidence type="ECO:0000256" key="8">
    <source>
        <dbReference type="ARBA" id="ARBA00023211"/>
    </source>
</evidence>
<comment type="similarity">
    <text evidence="9">Belongs to the CRISPR-associated endonuclease Cas1 family.</text>
</comment>
<sequence length="322" mass="37289">METLFISREAQLRQHENTLQIKVGDQVRSLPIEKLSHVVLLAESRLNSRLLGLCGKHGVRLSVFDYYGYFKGAFEPYDHNPAGKVKLKQAELLLNTERRMSVAREVVRGAAHNMLANLRYHQYRGNEAVKQPIADMQKLVTTLPKALDTNTLMGIEGQLHQYYYAAWPAIHAELDFGKRVRRPPNNPINCLLSFLNQLVYTVVRHEISKTHLEETFSVLHSPGYGRASLSLDLAEPFKPVLTDMLIFRMVQRRMLDDSWFEQHDAVCLLTETGRRNVAEQFSLRLEEHYQGHSFRQWIYREALGLEREVLGVAEYEAFKRRV</sequence>
<evidence type="ECO:0000256" key="5">
    <source>
        <dbReference type="ARBA" id="ARBA00022842"/>
    </source>
</evidence>
<evidence type="ECO:0000256" key="7">
    <source>
        <dbReference type="ARBA" id="ARBA00023125"/>
    </source>
</evidence>
<feature type="binding site" evidence="9">
    <location>
        <position position="156"/>
    </location>
    <ligand>
        <name>Mn(2+)</name>
        <dbReference type="ChEBI" id="CHEBI:29035"/>
    </ligand>
</feature>
<dbReference type="CDD" id="cd09634">
    <property type="entry name" value="Cas1_I-II-III"/>
    <property type="match status" value="1"/>
</dbReference>
<keyword evidence="8 9" id="KW-0464">Manganese</keyword>
<dbReference type="RefSeq" id="WP_210218347.1">
    <property type="nucleotide sequence ID" value="NZ_CP072793.1"/>
</dbReference>
<feature type="binding site" evidence="9">
    <location>
        <position position="220"/>
    </location>
    <ligand>
        <name>Mn(2+)</name>
        <dbReference type="ChEBI" id="CHEBI:29035"/>
    </ligand>
</feature>
<dbReference type="GO" id="GO:0016787">
    <property type="term" value="F:hydrolase activity"/>
    <property type="evidence" value="ECO:0007669"/>
    <property type="project" value="UniProtKB-KW"/>
</dbReference>
<keyword evidence="7 9" id="KW-0238">DNA-binding</keyword>
<comment type="function">
    <text evidence="9">CRISPR (clustered regularly interspaced short palindromic repeat), is an adaptive immune system that provides protection against mobile genetic elements (viruses, transposable elements and conjugative plasmids). CRISPR clusters contain spacers, sequences complementary to antecedent mobile elements, and target invading nucleic acids. CRISPR clusters are transcribed and processed into CRISPR RNA (crRNA). Acts as a dsDNA endonuclease. Involved in the integration of spacer DNA into the CRISPR cassette.</text>
</comment>
<dbReference type="Proteomes" id="UP000672009">
    <property type="component" value="Chromosome"/>
</dbReference>
<dbReference type="GO" id="GO:0046872">
    <property type="term" value="F:metal ion binding"/>
    <property type="evidence" value="ECO:0007669"/>
    <property type="project" value="UniProtKB-UniRule"/>
</dbReference>
<gene>
    <name evidence="9 10" type="primary">cas1</name>
    <name evidence="10" type="ORF">J9260_14035</name>
</gene>
<dbReference type="InterPro" id="IPR042206">
    <property type="entry name" value="CRISPR-assoc_Cas1_C"/>
</dbReference>
<dbReference type="EC" id="3.1.-.-" evidence="9"/>
<accession>A0A975F7Q9</accession>
<dbReference type="GO" id="GO:0004520">
    <property type="term" value="F:DNA endonuclease activity"/>
    <property type="evidence" value="ECO:0007669"/>
    <property type="project" value="InterPro"/>
</dbReference>
<evidence type="ECO:0000256" key="1">
    <source>
        <dbReference type="ARBA" id="ARBA00022722"/>
    </source>
</evidence>
<dbReference type="GO" id="GO:0003677">
    <property type="term" value="F:DNA binding"/>
    <property type="evidence" value="ECO:0007669"/>
    <property type="project" value="UniProtKB-KW"/>
</dbReference>
<dbReference type="EMBL" id="CP072793">
    <property type="protein sequence ID" value="QTR52812.1"/>
    <property type="molecule type" value="Genomic_DNA"/>
</dbReference>
<dbReference type="Gene3D" id="1.20.120.920">
    <property type="entry name" value="CRISPR-associated endonuclease Cas1, C-terminal domain"/>
    <property type="match status" value="1"/>
</dbReference>
<keyword evidence="1 9" id="KW-0540">Nuclease</keyword>
<keyword evidence="4 9" id="KW-0378">Hydrolase</keyword>
<keyword evidence="11" id="KW-1185">Reference proteome</keyword>
<dbReference type="Gene3D" id="3.100.10.20">
    <property type="entry name" value="CRISPR-associated endonuclease Cas1, N-terminal domain"/>
    <property type="match status" value="1"/>
</dbReference>
<dbReference type="InterPro" id="IPR019858">
    <property type="entry name" value="CRISPR-assoc_Cas1_HMARI/TNEAP"/>
</dbReference>
<keyword evidence="3 9" id="KW-0255">Endonuclease</keyword>
<evidence type="ECO:0000313" key="10">
    <source>
        <dbReference type="EMBL" id="QTR52812.1"/>
    </source>
</evidence>
<proteinExistence type="inferred from homology"/>
<reference evidence="10" key="1">
    <citation type="submission" date="2021-04" db="EMBL/GenBank/DDBJ databases">
        <title>Genomics, taxonomy and metabolism of representatives of sulfur bacteria of the genus Thiothrix: Thiothrix fructosivorans QT, Thiothrix unzii A1T and three new species, Thiothrix subterranea sp. nov., Thiothrix litoralis sp. nov. and 'Candidatus Thiothrix anitrata' sp. nov.</title>
        <authorList>
            <person name="Ravin N.V."/>
            <person name="Smolyakov D."/>
            <person name="Rudenko T.S."/>
            <person name="Mardanov A.V."/>
            <person name="Beletsky A.V."/>
            <person name="Markov N.D."/>
            <person name="Fomenkov A.I."/>
            <person name="Roberts R.J."/>
            <person name="Karnachuk O.V."/>
            <person name="Novikov A."/>
            <person name="Grabovich M.Y."/>
        </authorList>
    </citation>
    <scope>NUCLEOTIDE SEQUENCE</scope>
    <source>
        <strain evidence="10">A1</strain>
    </source>
</reference>
<dbReference type="Pfam" id="PF01867">
    <property type="entry name" value="Cas_Cas1"/>
    <property type="match status" value="1"/>
</dbReference>
<dbReference type="InterPro" id="IPR002729">
    <property type="entry name" value="CRISPR-assoc_Cas1"/>
</dbReference>
<evidence type="ECO:0000313" key="11">
    <source>
        <dbReference type="Proteomes" id="UP000672009"/>
    </source>
</evidence>
<dbReference type="GO" id="GO:0051607">
    <property type="term" value="P:defense response to virus"/>
    <property type="evidence" value="ECO:0007669"/>
    <property type="project" value="UniProtKB-UniRule"/>
</dbReference>
<dbReference type="GO" id="GO:0043571">
    <property type="term" value="P:maintenance of CRISPR repeat elements"/>
    <property type="evidence" value="ECO:0007669"/>
    <property type="project" value="UniProtKB-UniRule"/>
</dbReference>
<dbReference type="PANTHER" id="PTHR43219:SF1">
    <property type="entry name" value="CRISPR-ASSOCIATED ENDONUCLEASE CAS1"/>
    <property type="match status" value="1"/>
</dbReference>
<organism evidence="10 11">
    <name type="scientific">Thiothrix unzii</name>
    <dbReference type="NCBI Taxonomy" id="111769"/>
    <lineage>
        <taxon>Bacteria</taxon>
        <taxon>Pseudomonadati</taxon>
        <taxon>Pseudomonadota</taxon>
        <taxon>Gammaproteobacteria</taxon>
        <taxon>Thiotrichales</taxon>
        <taxon>Thiotrichaceae</taxon>
        <taxon>Thiothrix</taxon>
    </lineage>
</organism>
<dbReference type="InterPro" id="IPR042211">
    <property type="entry name" value="CRISPR-assoc_Cas1_N"/>
</dbReference>
<evidence type="ECO:0000256" key="6">
    <source>
        <dbReference type="ARBA" id="ARBA00023118"/>
    </source>
</evidence>
<keyword evidence="2 9" id="KW-0479">Metal-binding</keyword>
<evidence type="ECO:0000256" key="9">
    <source>
        <dbReference type="HAMAP-Rule" id="MF_01470"/>
    </source>
</evidence>
<evidence type="ECO:0000256" key="2">
    <source>
        <dbReference type="ARBA" id="ARBA00022723"/>
    </source>
</evidence>
<name>A0A975F7Q9_9GAMM</name>
<evidence type="ECO:0000256" key="4">
    <source>
        <dbReference type="ARBA" id="ARBA00022801"/>
    </source>
</evidence>
<feature type="binding site" evidence="9">
    <location>
        <position position="235"/>
    </location>
    <ligand>
        <name>Mn(2+)</name>
        <dbReference type="ChEBI" id="CHEBI:29035"/>
    </ligand>
</feature>
<dbReference type="PANTHER" id="PTHR43219">
    <property type="entry name" value="CRISPR-ASSOCIATED ENDONUCLEASE CAS1"/>
    <property type="match status" value="1"/>
</dbReference>
<comment type="cofactor">
    <cofactor evidence="9">
        <name>Mg(2+)</name>
        <dbReference type="ChEBI" id="CHEBI:18420"/>
    </cofactor>
    <cofactor evidence="9">
        <name>Mn(2+)</name>
        <dbReference type="ChEBI" id="CHEBI:29035"/>
    </cofactor>
</comment>
<dbReference type="KEGG" id="tun:J9260_14035"/>
<keyword evidence="6 9" id="KW-0051">Antiviral defense</keyword>
<evidence type="ECO:0000256" key="3">
    <source>
        <dbReference type="ARBA" id="ARBA00022759"/>
    </source>
</evidence>
<dbReference type="HAMAP" id="MF_01470">
    <property type="entry name" value="Cas1"/>
    <property type="match status" value="1"/>
</dbReference>